<feature type="domain" description="HicB-like antitoxin of toxin-antitoxin system" evidence="1">
    <location>
        <begin position="6"/>
        <end position="53"/>
    </location>
</feature>
<dbReference type="Gene3D" id="3.30.160.250">
    <property type="match status" value="1"/>
</dbReference>
<reference evidence="2" key="1">
    <citation type="journal article" date="2014" name="Front. Microbiol.">
        <title>High frequency of phylogenetically diverse reductive dehalogenase-homologous genes in deep subseafloor sedimentary metagenomes.</title>
        <authorList>
            <person name="Kawai M."/>
            <person name="Futagami T."/>
            <person name="Toyoda A."/>
            <person name="Takaki Y."/>
            <person name="Nishi S."/>
            <person name="Hori S."/>
            <person name="Arai W."/>
            <person name="Tsubouchi T."/>
            <person name="Morono Y."/>
            <person name="Uchiyama I."/>
            <person name="Ito T."/>
            <person name="Fujiyama A."/>
            <person name="Inagaki F."/>
            <person name="Takami H."/>
        </authorList>
    </citation>
    <scope>NUCLEOTIDE SEQUENCE</scope>
    <source>
        <strain evidence="2">Expedition CK06-06</strain>
    </source>
</reference>
<feature type="non-terminal residue" evidence="2">
    <location>
        <position position="1"/>
    </location>
</feature>
<dbReference type="InterPro" id="IPR035069">
    <property type="entry name" value="TTHA1013/TTHA0281-like"/>
</dbReference>
<dbReference type="Pfam" id="PF15919">
    <property type="entry name" value="HicB_lk_antitox"/>
    <property type="match status" value="1"/>
</dbReference>
<evidence type="ECO:0000313" key="2">
    <source>
        <dbReference type="EMBL" id="GAI01727.1"/>
    </source>
</evidence>
<sequence>EGSLCYVAYHPELPGCMSHGDTSEEAIKNLSEARKLYIKTLLKKGESVPLPRSSTVAIWQIAGAGVETSPDEPYLTEYDYQKSHA</sequence>
<name>X1K3Y0_9ZZZZ</name>
<proteinExistence type="predicted"/>
<dbReference type="InterPro" id="IPR051404">
    <property type="entry name" value="TA_system_antitoxin"/>
</dbReference>
<dbReference type="InterPro" id="IPR031807">
    <property type="entry name" value="HicB-like"/>
</dbReference>
<evidence type="ECO:0000259" key="1">
    <source>
        <dbReference type="Pfam" id="PF15919"/>
    </source>
</evidence>
<gene>
    <name evidence="2" type="ORF">S06H3_05329</name>
</gene>
<dbReference type="PANTHER" id="PTHR34504:SF2">
    <property type="entry name" value="UPF0150 PROTEIN SSL0259"/>
    <property type="match status" value="1"/>
</dbReference>
<comment type="caution">
    <text evidence="2">The sequence shown here is derived from an EMBL/GenBank/DDBJ whole genome shotgun (WGS) entry which is preliminary data.</text>
</comment>
<dbReference type="SUPFAM" id="SSF143100">
    <property type="entry name" value="TTHA1013/TTHA0281-like"/>
    <property type="match status" value="1"/>
</dbReference>
<accession>X1K3Y0</accession>
<dbReference type="AlphaFoldDB" id="X1K3Y0"/>
<dbReference type="EMBL" id="BARV01001963">
    <property type="protein sequence ID" value="GAI01727.1"/>
    <property type="molecule type" value="Genomic_DNA"/>
</dbReference>
<organism evidence="2">
    <name type="scientific">marine sediment metagenome</name>
    <dbReference type="NCBI Taxonomy" id="412755"/>
    <lineage>
        <taxon>unclassified sequences</taxon>
        <taxon>metagenomes</taxon>
        <taxon>ecological metagenomes</taxon>
    </lineage>
</organism>
<dbReference type="PANTHER" id="PTHR34504">
    <property type="entry name" value="ANTITOXIN HICB"/>
    <property type="match status" value="1"/>
</dbReference>
<protein>
    <recommendedName>
        <fullName evidence="1">HicB-like antitoxin of toxin-antitoxin system domain-containing protein</fullName>
    </recommendedName>
</protein>